<accession>A0ABW8KWH9</accession>
<dbReference type="EMBL" id="JBJDOT010000003">
    <property type="protein sequence ID" value="MFK3862925.1"/>
    <property type="molecule type" value="Genomic_DNA"/>
</dbReference>
<keyword evidence="3" id="KW-1185">Reference proteome</keyword>
<proteinExistence type="predicted"/>
<keyword evidence="1" id="KW-0812">Transmembrane</keyword>
<dbReference type="RefSeq" id="WP_182730731.1">
    <property type="nucleotide sequence ID" value="NZ_JBJDOT010000003.1"/>
</dbReference>
<protein>
    <submittedName>
        <fullName evidence="2">Uncharacterized protein</fullName>
    </submittedName>
</protein>
<keyword evidence="1" id="KW-0472">Membrane</keyword>
<feature type="transmembrane region" description="Helical" evidence="1">
    <location>
        <begin position="12"/>
        <end position="33"/>
    </location>
</feature>
<name>A0ABW8KWH9_9GAMM</name>
<evidence type="ECO:0000313" key="3">
    <source>
        <dbReference type="Proteomes" id="UP001620262"/>
    </source>
</evidence>
<feature type="transmembrane region" description="Helical" evidence="1">
    <location>
        <begin position="84"/>
        <end position="100"/>
    </location>
</feature>
<gene>
    <name evidence="2" type="ORF">ACI2JU_03430</name>
</gene>
<sequence>MNNSEDKESGILYAVFTTVLLYFLFKITLIYTIVSDRYASCLSSRWDNIEVVITPFSAFLILAILSCIWLFLSCLKYKKKVGKAAYLVFFFAAIFYYFWFKGFYGFWLLMEYEQDKITLSQFFNKTGGDELFKLYDGHHEIQILCQPYNHNADKKPDN</sequence>
<evidence type="ECO:0000313" key="2">
    <source>
        <dbReference type="EMBL" id="MFK3862925.1"/>
    </source>
</evidence>
<evidence type="ECO:0000256" key="1">
    <source>
        <dbReference type="SAM" id="Phobius"/>
    </source>
</evidence>
<feature type="transmembrane region" description="Helical" evidence="1">
    <location>
        <begin position="53"/>
        <end position="72"/>
    </location>
</feature>
<organism evidence="2 3">
    <name type="scientific">Pseudoalteromonas rhizosphaerae</name>
    <dbReference type="NCBI Taxonomy" id="2518973"/>
    <lineage>
        <taxon>Bacteria</taxon>
        <taxon>Pseudomonadati</taxon>
        <taxon>Pseudomonadota</taxon>
        <taxon>Gammaproteobacteria</taxon>
        <taxon>Alteromonadales</taxon>
        <taxon>Pseudoalteromonadaceae</taxon>
        <taxon>Pseudoalteromonas</taxon>
    </lineage>
</organism>
<dbReference type="Proteomes" id="UP001620262">
    <property type="component" value="Unassembled WGS sequence"/>
</dbReference>
<comment type="caution">
    <text evidence="2">The sequence shown here is derived from an EMBL/GenBank/DDBJ whole genome shotgun (WGS) entry which is preliminary data.</text>
</comment>
<keyword evidence="1" id="KW-1133">Transmembrane helix</keyword>
<reference evidence="2 3" key="1">
    <citation type="submission" date="2024-11" db="EMBL/GenBank/DDBJ databases">
        <title>The Natural Products Discovery Center: Release of the First 8490 Sequenced Strains for Exploring Actinobacteria Biosynthetic Diversity.</title>
        <authorList>
            <person name="Kalkreuter E."/>
            <person name="Kautsar S.A."/>
            <person name="Yang D."/>
            <person name="Bader C.D."/>
            <person name="Teijaro C.N."/>
            <person name="Fluegel L."/>
            <person name="Davis C.M."/>
            <person name="Simpson J.R."/>
            <person name="Lauterbach L."/>
            <person name="Steele A.D."/>
            <person name="Gui C."/>
            <person name="Meng S."/>
            <person name="Li G."/>
            <person name="Viehrig K."/>
            <person name="Ye F."/>
            <person name="Su P."/>
            <person name="Kiefer A.F."/>
            <person name="Nichols A."/>
            <person name="Cepeda A.J."/>
            <person name="Yan W."/>
            <person name="Fan B."/>
            <person name="Jiang Y."/>
            <person name="Adhikari A."/>
            <person name="Zheng C.-J."/>
            <person name="Schuster L."/>
            <person name="Cowan T.M."/>
            <person name="Smanski M.J."/>
            <person name="Chevrette M.G."/>
            <person name="De Carvalho L.P.S."/>
            <person name="Shen B."/>
        </authorList>
    </citation>
    <scope>NUCLEOTIDE SEQUENCE [LARGE SCALE GENOMIC DNA]</scope>
    <source>
        <strain evidence="2 3">NPDC078403</strain>
    </source>
</reference>